<sequence length="109" mass="12413">MRRTYFPYDVMKYLTQGVRATNLYALTSQCNLKKITFKHVTQKLGGAHAPPPVILSANGDGFDVFVDERQILFKVFGEHLHQFLGLFVERCLIIPSASRVQQHFGHSGY</sequence>
<dbReference type="Proteomes" id="UP000193778">
    <property type="component" value="Unassembled WGS sequence"/>
</dbReference>
<evidence type="ECO:0000313" key="2">
    <source>
        <dbReference type="Proteomes" id="UP000193778"/>
    </source>
</evidence>
<dbReference type="AlphaFoldDB" id="A0A1X7AD05"/>
<dbReference type="EMBL" id="FWFP01000014">
    <property type="protein sequence ID" value="SLN74513.1"/>
    <property type="molecule type" value="Genomic_DNA"/>
</dbReference>
<evidence type="ECO:0000313" key="1">
    <source>
        <dbReference type="EMBL" id="SLN74513.1"/>
    </source>
</evidence>
<proteinExistence type="predicted"/>
<protein>
    <submittedName>
        <fullName evidence="1">Uncharacterized protein</fullName>
    </submittedName>
</protein>
<accession>A0A1X7AD05</accession>
<name>A0A1X7AD05_9RHOB</name>
<gene>
    <name evidence="1" type="ORF">RUM8411_04035</name>
</gene>
<organism evidence="1 2">
    <name type="scientific">Ruegeria meonggei</name>
    <dbReference type="NCBI Taxonomy" id="1446476"/>
    <lineage>
        <taxon>Bacteria</taxon>
        <taxon>Pseudomonadati</taxon>
        <taxon>Pseudomonadota</taxon>
        <taxon>Alphaproteobacteria</taxon>
        <taxon>Rhodobacterales</taxon>
        <taxon>Roseobacteraceae</taxon>
        <taxon>Ruegeria</taxon>
    </lineage>
</organism>
<reference evidence="2" key="1">
    <citation type="submission" date="2017-03" db="EMBL/GenBank/DDBJ databases">
        <authorList>
            <person name="Rodrigo-Torres L."/>
            <person name="Arahal R.D."/>
            <person name="Lucena T."/>
        </authorList>
    </citation>
    <scope>NUCLEOTIDE SEQUENCE [LARGE SCALE GENOMIC DNA]</scope>
    <source>
        <strain evidence="2">CECT 8411</strain>
    </source>
</reference>
<keyword evidence="2" id="KW-1185">Reference proteome</keyword>